<dbReference type="GeneID" id="62201436"/>
<reference evidence="2" key="2">
    <citation type="submission" date="2020-08" db="EMBL/GenBank/DDBJ databases">
        <title>Draft Genome Sequence of Cumin Blight Pathogen Alternaria burnsii.</title>
        <authorList>
            <person name="Feng Z."/>
        </authorList>
    </citation>
    <scope>NUCLEOTIDE SEQUENCE</scope>
    <source>
        <strain evidence="2">CBS107.38</strain>
    </source>
</reference>
<evidence type="ECO:0000313" key="3">
    <source>
        <dbReference type="Proteomes" id="UP000596902"/>
    </source>
</evidence>
<accession>A0A8H7EI15</accession>
<gene>
    <name evidence="2" type="ORF">GT037_003211</name>
</gene>
<dbReference type="Proteomes" id="UP000596902">
    <property type="component" value="Unassembled WGS sequence"/>
</dbReference>
<feature type="compositionally biased region" description="Polar residues" evidence="1">
    <location>
        <begin position="160"/>
        <end position="171"/>
    </location>
</feature>
<dbReference type="RefSeq" id="XP_038789536.1">
    <property type="nucleotide sequence ID" value="XM_038928258.1"/>
</dbReference>
<dbReference type="EMBL" id="JAAABM010000003">
    <property type="protein sequence ID" value="KAF7679463.1"/>
    <property type="molecule type" value="Genomic_DNA"/>
</dbReference>
<proteinExistence type="predicted"/>
<organism evidence="2 3">
    <name type="scientific">Alternaria burnsii</name>
    <dbReference type="NCBI Taxonomy" id="1187904"/>
    <lineage>
        <taxon>Eukaryota</taxon>
        <taxon>Fungi</taxon>
        <taxon>Dikarya</taxon>
        <taxon>Ascomycota</taxon>
        <taxon>Pezizomycotina</taxon>
        <taxon>Dothideomycetes</taxon>
        <taxon>Pleosporomycetidae</taxon>
        <taxon>Pleosporales</taxon>
        <taxon>Pleosporineae</taxon>
        <taxon>Pleosporaceae</taxon>
        <taxon>Alternaria</taxon>
        <taxon>Alternaria sect. Alternaria</taxon>
    </lineage>
</organism>
<feature type="region of interest" description="Disordered" evidence="1">
    <location>
        <begin position="1"/>
        <end position="31"/>
    </location>
</feature>
<evidence type="ECO:0000313" key="2">
    <source>
        <dbReference type="EMBL" id="KAF7679463.1"/>
    </source>
</evidence>
<feature type="compositionally biased region" description="Polar residues" evidence="1">
    <location>
        <begin position="12"/>
        <end position="23"/>
    </location>
</feature>
<feature type="region of interest" description="Disordered" evidence="1">
    <location>
        <begin position="577"/>
        <end position="604"/>
    </location>
</feature>
<feature type="region of interest" description="Disordered" evidence="1">
    <location>
        <begin position="624"/>
        <end position="645"/>
    </location>
</feature>
<keyword evidence="3" id="KW-1185">Reference proteome</keyword>
<feature type="compositionally biased region" description="Low complexity" evidence="1">
    <location>
        <begin position="259"/>
        <end position="272"/>
    </location>
</feature>
<sequence length="705" mass="77459">MPAPLAKGTGSHLASSPGITQTPPHRPNHPFTSGLIIAASVIVAAGIAIYESPQVRQWADQTRRKIAVALHNLGDDIQPRRPSESSDDFEARKRRREELVRRNRNELIRRAREEGVAVDLDELARIGAETAEVAAKRSRADRTRSFDDMVGSDGMLRDNATATGTDNSNGNLKKRGAAGFAAGSAAAAAMANPFSDDQVLFDHDYDEDAPAPKEFIYEEPATRESSATIQPEVVSTPATGTLVDLTPDPETSIPETSSPAQPAQDDVDQAAQSFYSFTSSTSEAGEPAPSHPFFDDDAEHVSTGTLTPRSERSMTMSAASITDSQANDVAILSMPNSEQNDTDHDARSEGGFTDAFSEGGFSEFDNDRQGIMTPTSWTDVGSDDDSEWGGAGQAGHVSQIHHDLQTFFIHYERVTCLANELLAVMQEAYYCIVPELFNMQMLAKIEEYRPQLLMATERFKQIARVYRGGVRSEAEYGRQMEWEVDALEGLVREAQEALVGGCPRMHTPRTAHAIPVPAFSKTQGFIPPYQSPFTLTMPTDARGQAHTGTYGLFDDPDELAQATSREEAHEIQRLEGQIRRQKRRDRRLDRKDEKAAKRAAAGKESKSRITSLFGKLFGVKSSESVHEPAQSVYSDDEDRQVKKSNGKPQYVIVRRSVTPKKVYHAEDVDTSVNSLWLSECGMVKVKSDDVGGYHIVSKTDVEKSD</sequence>
<comment type="caution">
    <text evidence="2">The sequence shown here is derived from an EMBL/GenBank/DDBJ whole genome shotgun (WGS) entry which is preliminary data.</text>
</comment>
<name>A0A8H7EI15_9PLEO</name>
<feature type="compositionally biased region" description="Polar residues" evidence="1">
    <location>
        <begin position="273"/>
        <end position="283"/>
    </location>
</feature>
<evidence type="ECO:0000256" key="1">
    <source>
        <dbReference type="SAM" id="MobiDB-lite"/>
    </source>
</evidence>
<reference evidence="2" key="1">
    <citation type="submission" date="2020-01" db="EMBL/GenBank/DDBJ databases">
        <authorList>
            <person name="Feng Z.H.Z."/>
        </authorList>
    </citation>
    <scope>NUCLEOTIDE SEQUENCE</scope>
    <source>
        <strain evidence="2">CBS107.38</strain>
    </source>
</reference>
<dbReference type="AlphaFoldDB" id="A0A8H7EI15"/>
<feature type="region of interest" description="Disordered" evidence="1">
    <location>
        <begin position="220"/>
        <end position="300"/>
    </location>
</feature>
<feature type="region of interest" description="Disordered" evidence="1">
    <location>
        <begin position="146"/>
        <end position="172"/>
    </location>
</feature>
<protein>
    <submittedName>
        <fullName evidence="2">Uncharacterized protein</fullName>
    </submittedName>
</protein>
<feature type="compositionally biased region" description="Basic and acidic residues" evidence="1">
    <location>
        <begin position="586"/>
        <end position="604"/>
    </location>
</feature>